<dbReference type="EMBL" id="JAAPAO010000023">
    <property type="protein sequence ID" value="KAF4676993.1"/>
    <property type="molecule type" value="Genomic_DNA"/>
</dbReference>
<dbReference type="InterPro" id="IPR013922">
    <property type="entry name" value="Cyclin_PHO80-like"/>
</dbReference>
<dbReference type="PANTHER" id="PTHR15615:SF108">
    <property type="entry name" value="PROTEIN CNPPD1"/>
    <property type="match status" value="1"/>
</dbReference>
<dbReference type="InterPro" id="IPR036915">
    <property type="entry name" value="Cyclin-like_sf"/>
</dbReference>
<dbReference type="CDD" id="cd20558">
    <property type="entry name" value="CYCLIN_ScPCL7-like"/>
    <property type="match status" value="2"/>
</dbReference>
<accession>A0A7J6MZE9</accession>
<evidence type="ECO:0000313" key="2">
    <source>
        <dbReference type="Proteomes" id="UP000591131"/>
    </source>
</evidence>
<dbReference type="OrthoDB" id="441714at2759"/>
<reference evidence="1 2" key="1">
    <citation type="submission" date="2020-04" db="EMBL/GenBank/DDBJ databases">
        <title>Perkinsus chesapeaki whole genome sequence.</title>
        <authorList>
            <person name="Bogema D.R."/>
        </authorList>
    </citation>
    <scope>NUCLEOTIDE SEQUENCE [LARGE SCALE GENOMIC DNA]</scope>
    <source>
        <strain evidence="1">ATCC PRA-425</strain>
    </source>
</reference>
<sequence>MVDDQIMKNNAVEATESSVPPAMDSFLRALSIVLEHMVLVGEPDGTAIDCSGTHTRFHGVKPPSISVYQYLKRIESHFKCSSECFVIALVYIDRLVKAQGPKFVITSCAIHRVALTSIVLAAKFFDDRYYSNRFYAAVGGVRTKELNLLEADFLRLINWDLHIIPEEYEAYRLSVWTAASLVAMVDQKQQQQVCCDGHVAERLDGEEAFLQEFVFGSSAFQVDFVNTMTQSLLDRISSEEMVAFPDLPSELRSVTRFYALRAPSISIHAYLKRMEKHFLCSRECYLLALIYLDRLSSNYWQFRITRRSVHKFFLTALVIAVKYFDDIYYDNKYYAHVGGVRVAELDTMELTFLQLLDWHLFVTADEFTQCAKKFLVTGSGVEYAMTTGPTPMDICH</sequence>
<dbReference type="Pfam" id="PF08613">
    <property type="entry name" value="Cyclin"/>
    <property type="match status" value="2"/>
</dbReference>
<gene>
    <name evidence="1" type="primary">CYC2_2</name>
    <name evidence="1" type="ORF">FOL47_003990</name>
</gene>
<dbReference type="Gene3D" id="1.10.472.10">
    <property type="entry name" value="Cyclin-like"/>
    <property type="match status" value="2"/>
</dbReference>
<proteinExistence type="predicted"/>
<dbReference type="SUPFAM" id="SSF47954">
    <property type="entry name" value="Cyclin-like"/>
    <property type="match status" value="2"/>
</dbReference>
<dbReference type="GO" id="GO:0019901">
    <property type="term" value="F:protein kinase binding"/>
    <property type="evidence" value="ECO:0007669"/>
    <property type="project" value="InterPro"/>
</dbReference>
<evidence type="ECO:0000313" key="1">
    <source>
        <dbReference type="EMBL" id="KAF4676993.1"/>
    </source>
</evidence>
<dbReference type="AlphaFoldDB" id="A0A7J6MZE9"/>
<dbReference type="PANTHER" id="PTHR15615">
    <property type="match status" value="1"/>
</dbReference>
<organism evidence="1 2">
    <name type="scientific">Perkinsus chesapeaki</name>
    <name type="common">Clam parasite</name>
    <name type="synonym">Perkinsus andrewsi</name>
    <dbReference type="NCBI Taxonomy" id="330153"/>
    <lineage>
        <taxon>Eukaryota</taxon>
        <taxon>Sar</taxon>
        <taxon>Alveolata</taxon>
        <taxon>Perkinsozoa</taxon>
        <taxon>Perkinsea</taxon>
        <taxon>Perkinsida</taxon>
        <taxon>Perkinsidae</taxon>
        <taxon>Perkinsus</taxon>
    </lineage>
</organism>
<name>A0A7J6MZE9_PERCH</name>
<dbReference type="Proteomes" id="UP000591131">
    <property type="component" value="Unassembled WGS sequence"/>
</dbReference>
<keyword evidence="2" id="KW-1185">Reference proteome</keyword>
<comment type="caution">
    <text evidence="1">The sequence shown here is derived from an EMBL/GenBank/DDBJ whole genome shotgun (WGS) entry which is preliminary data.</text>
</comment>
<protein>
    <submittedName>
        <fullName evidence="1">Mitochondrial peripheral inner membrane protein</fullName>
    </submittedName>
</protein>